<evidence type="ECO:0000256" key="1">
    <source>
        <dbReference type="PROSITE-ProRule" id="PRU00176"/>
    </source>
</evidence>
<evidence type="ECO:0000313" key="4">
    <source>
        <dbReference type="EMBL" id="PWN95832.1"/>
    </source>
</evidence>
<sequence length="141" mass="15574">PRSPSPAPRRATPSRSPLRNRSRSPPLRAPIGPPPPRPAHAPENPDPTNVVGVFGLSIRTTEPELHKVFDDIAPVEKVVIVYDARVRIRSRGFGFITMKDTAAAEKVIKALNGLDLHGRRLRVDFSVTKRPHEPTPGEYRG</sequence>
<dbReference type="SUPFAM" id="SSF54928">
    <property type="entry name" value="RNA-binding domain, RBD"/>
    <property type="match status" value="1"/>
</dbReference>
<dbReference type="SMART" id="SM00360">
    <property type="entry name" value="RRM"/>
    <property type="match status" value="1"/>
</dbReference>
<proteinExistence type="predicted"/>
<evidence type="ECO:0000313" key="5">
    <source>
        <dbReference type="Proteomes" id="UP000245946"/>
    </source>
</evidence>
<reference evidence="4 5" key="1">
    <citation type="journal article" date="2018" name="Mol. Biol. Evol.">
        <title>Broad Genomic Sampling Reveals a Smut Pathogenic Ancestry of the Fungal Clade Ustilaginomycotina.</title>
        <authorList>
            <person name="Kijpornyongpan T."/>
            <person name="Mondo S.J."/>
            <person name="Barry K."/>
            <person name="Sandor L."/>
            <person name="Lee J."/>
            <person name="Lipzen A."/>
            <person name="Pangilinan J."/>
            <person name="LaButti K."/>
            <person name="Hainaut M."/>
            <person name="Henrissat B."/>
            <person name="Grigoriev I.V."/>
            <person name="Spatafora J.W."/>
            <person name="Aime M.C."/>
        </authorList>
    </citation>
    <scope>NUCLEOTIDE SEQUENCE [LARGE SCALE GENOMIC DNA]</scope>
    <source>
        <strain evidence="4 5">MCA 4186</strain>
    </source>
</reference>
<dbReference type="InterPro" id="IPR050441">
    <property type="entry name" value="RBM"/>
</dbReference>
<organism evidence="4 5">
    <name type="scientific">Tilletiopsis washingtonensis</name>
    <dbReference type="NCBI Taxonomy" id="58919"/>
    <lineage>
        <taxon>Eukaryota</taxon>
        <taxon>Fungi</taxon>
        <taxon>Dikarya</taxon>
        <taxon>Basidiomycota</taxon>
        <taxon>Ustilaginomycotina</taxon>
        <taxon>Exobasidiomycetes</taxon>
        <taxon>Entylomatales</taxon>
        <taxon>Entylomatales incertae sedis</taxon>
        <taxon>Tilletiopsis</taxon>
    </lineage>
</organism>
<feature type="non-terminal residue" evidence="4">
    <location>
        <position position="141"/>
    </location>
</feature>
<dbReference type="EMBL" id="KZ819302">
    <property type="protein sequence ID" value="PWN95832.1"/>
    <property type="molecule type" value="Genomic_DNA"/>
</dbReference>
<dbReference type="AlphaFoldDB" id="A0A316Z4H9"/>
<dbReference type="PANTHER" id="PTHR48034">
    <property type="entry name" value="TRANSFORMER-2 SEX-DETERMINING PROTEIN-RELATED"/>
    <property type="match status" value="1"/>
</dbReference>
<accession>A0A316Z4H9</accession>
<dbReference type="PROSITE" id="PS50102">
    <property type="entry name" value="RRM"/>
    <property type="match status" value="1"/>
</dbReference>
<feature type="non-terminal residue" evidence="4">
    <location>
        <position position="1"/>
    </location>
</feature>
<dbReference type="GeneID" id="37267376"/>
<feature type="domain" description="RRM" evidence="3">
    <location>
        <begin position="49"/>
        <end position="128"/>
    </location>
</feature>
<name>A0A316Z4H9_9BASI</name>
<feature type="compositionally biased region" description="Low complexity" evidence="2">
    <location>
        <begin position="8"/>
        <end position="26"/>
    </location>
</feature>
<dbReference type="InterPro" id="IPR000504">
    <property type="entry name" value="RRM_dom"/>
</dbReference>
<dbReference type="Proteomes" id="UP000245946">
    <property type="component" value="Unassembled WGS sequence"/>
</dbReference>
<dbReference type="Pfam" id="PF00076">
    <property type="entry name" value="RRM_1"/>
    <property type="match status" value="1"/>
</dbReference>
<dbReference type="STRING" id="58919.A0A316Z4H9"/>
<dbReference type="InterPro" id="IPR035979">
    <property type="entry name" value="RBD_domain_sf"/>
</dbReference>
<dbReference type="Gene3D" id="3.30.70.330">
    <property type="match status" value="1"/>
</dbReference>
<gene>
    <name evidence="4" type="ORF">FA09DRAFT_282462</name>
</gene>
<feature type="compositionally biased region" description="Pro residues" evidence="2">
    <location>
        <begin position="27"/>
        <end position="39"/>
    </location>
</feature>
<keyword evidence="5" id="KW-1185">Reference proteome</keyword>
<keyword evidence="1" id="KW-0694">RNA-binding</keyword>
<protein>
    <submittedName>
        <fullName evidence="4">RNA-binding domain-containing protein</fullName>
    </submittedName>
</protein>
<evidence type="ECO:0000259" key="3">
    <source>
        <dbReference type="PROSITE" id="PS50102"/>
    </source>
</evidence>
<dbReference type="InterPro" id="IPR012677">
    <property type="entry name" value="Nucleotide-bd_a/b_plait_sf"/>
</dbReference>
<feature type="region of interest" description="Disordered" evidence="2">
    <location>
        <begin position="1"/>
        <end position="49"/>
    </location>
</feature>
<evidence type="ECO:0000256" key="2">
    <source>
        <dbReference type="SAM" id="MobiDB-lite"/>
    </source>
</evidence>
<dbReference type="GO" id="GO:0003723">
    <property type="term" value="F:RNA binding"/>
    <property type="evidence" value="ECO:0007669"/>
    <property type="project" value="UniProtKB-UniRule"/>
</dbReference>
<dbReference type="RefSeq" id="XP_025596111.1">
    <property type="nucleotide sequence ID" value="XM_025739830.1"/>
</dbReference>
<dbReference type="OrthoDB" id="439808at2759"/>